<accession>A0A917CZQ5</accession>
<reference evidence="1" key="2">
    <citation type="submission" date="2020-09" db="EMBL/GenBank/DDBJ databases">
        <authorList>
            <person name="Sun Q."/>
            <person name="Zhou Y."/>
        </authorList>
    </citation>
    <scope>NUCLEOTIDE SEQUENCE</scope>
    <source>
        <strain evidence="1">CGMCC 1.12987</strain>
    </source>
</reference>
<evidence type="ECO:0000313" key="2">
    <source>
        <dbReference type="Proteomes" id="UP000644756"/>
    </source>
</evidence>
<proteinExistence type="predicted"/>
<name>A0A917CZQ5_9BACL</name>
<reference evidence="1" key="1">
    <citation type="journal article" date="2014" name="Int. J. Syst. Evol. Microbiol.">
        <title>Complete genome sequence of Corynebacterium casei LMG S-19264T (=DSM 44701T), isolated from a smear-ripened cheese.</title>
        <authorList>
            <consortium name="US DOE Joint Genome Institute (JGI-PGF)"/>
            <person name="Walter F."/>
            <person name="Albersmeier A."/>
            <person name="Kalinowski J."/>
            <person name="Ruckert C."/>
        </authorList>
    </citation>
    <scope>NUCLEOTIDE SEQUENCE</scope>
    <source>
        <strain evidence="1">CGMCC 1.12987</strain>
    </source>
</reference>
<evidence type="ECO:0000313" key="1">
    <source>
        <dbReference type="EMBL" id="GGG02150.1"/>
    </source>
</evidence>
<protein>
    <submittedName>
        <fullName evidence="1">Uncharacterized protein</fullName>
    </submittedName>
</protein>
<sequence>MKNMLVEIDGYYSQSIVYGMDCNYVELKRMYRNALAEVTDIKELAEVFCKMHNFVIVPYSKDIQVDFVIDTDTNRIYAPSY</sequence>
<dbReference type="Proteomes" id="UP000644756">
    <property type="component" value="Unassembled WGS sequence"/>
</dbReference>
<dbReference type="AlphaFoldDB" id="A0A917CZQ5"/>
<gene>
    <name evidence="1" type="ORF">GCM10010916_19160</name>
</gene>
<dbReference type="EMBL" id="BMGR01000005">
    <property type="protein sequence ID" value="GGG02150.1"/>
    <property type="molecule type" value="Genomic_DNA"/>
</dbReference>
<keyword evidence="2" id="KW-1185">Reference proteome</keyword>
<comment type="caution">
    <text evidence="1">The sequence shown here is derived from an EMBL/GenBank/DDBJ whole genome shotgun (WGS) entry which is preliminary data.</text>
</comment>
<organism evidence="1 2">
    <name type="scientific">Paenibacillus abyssi</name>
    <dbReference type="NCBI Taxonomy" id="1340531"/>
    <lineage>
        <taxon>Bacteria</taxon>
        <taxon>Bacillati</taxon>
        <taxon>Bacillota</taxon>
        <taxon>Bacilli</taxon>
        <taxon>Bacillales</taxon>
        <taxon>Paenibacillaceae</taxon>
        <taxon>Paenibacillus</taxon>
    </lineage>
</organism>